<feature type="chain" id="PRO_5038985673" evidence="1">
    <location>
        <begin position="24"/>
        <end position="435"/>
    </location>
</feature>
<feature type="signal peptide" evidence="1">
    <location>
        <begin position="1"/>
        <end position="23"/>
    </location>
</feature>
<dbReference type="InterPro" id="IPR051922">
    <property type="entry name" value="Bact_Sporulation_Assoc"/>
</dbReference>
<dbReference type="PANTHER" id="PTHR30032">
    <property type="entry name" value="N-ACETYLMURAMOYL-L-ALANINE AMIDASE-RELATED"/>
    <property type="match status" value="1"/>
</dbReference>
<evidence type="ECO:0000256" key="1">
    <source>
        <dbReference type="SAM" id="SignalP"/>
    </source>
</evidence>
<dbReference type="InterPro" id="IPR013486">
    <property type="entry name" value="SpoIID/LytB"/>
</dbReference>
<accession>A0A9E7DKV6</accession>
<dbReference type="RefSeq" id="WP_249243093.1">
    <property type="nucleotide sequence ID" value="NZ_CP096649.1"/>
</dbReference>
<dbReference type="EMBL" id="CP096649">
    <property type="protein sequence ID" value="UQK59734.1"/>
    <property type="molecule type" value="Genomic_DNA"/>
</dbReference>
<feature type="domain" description="Sporulation stage II protein D amidase enhancer LytB N-terminal" evidence="2">
    <location>
        <begin position="130"/>
        <end position="217"/>
    </location>
</feature>
<evidence type="ECO:0000313" key="3">
    <source>
        <dbReference type="EMBL" id="UQK59734.1"/>
    </source>
</evidence>
<proteinExistence type="predicted"/>
<dbReference type="GO" id="GO:0030288">
    <property type="term" value="C:outer membrane-bounded periplasmic space"/>
    <property type="evidence" value="ECO:0007669"/>
    <property type="project" value="TreeGrafter"/>
</dbReference>
<dbReference type="Proteomes" id="UP000831151">
    <property type="component" value="Chromosome"/>
</dbReference>
<dbReference type="KEGG" id="fms:M1R53_03570"/>
<dbReference type="GO" id="GO:0030435">
    <property type="term" value="P:sporulation resulting in formation of a cellular spore"/>
    <property type="evidence" value="ECO:0007669"/>
    <property type="project" value="InterPro"/>
</dbReference>
<dbReference type="Pfam" id="PF08486">
    <property type="entry name" value="SpoIID"/>
    <property type="match status" value="1"/>
</dbReference>
<dbReference type="AlphaFoldDB" id="A0A9E7DKV6"/>
<dbReference type="PANTHER" id="PTHR30032:SF4">
    <property type="entry name" value="AMIDASE ENHANCER"/>
    <property type="match status" value="1"/>
</dbReference>
<dbReference type="NCBIfam" id="TIGR02669">
    <property type="entry name" value="SpoIID_LytB"/>
    <property type="match status" value="1"/>
</dbReference>
<organism evidence="3 4">
    <name type="scientific">Fenollaria massiliensis</name>
    <dbReference type="NCBI Taxonomy" id="938288"/>
    <lineage>
        <taxon>Bacteria</taxon>
        <taxon>Bacillati</taxon>
        <taxon>Bacillota</taxon>
        <taxon>Clostridia</taxon>
        <taxon>Eubacteriales</taxon>
        <taxon>Fenollaria</taxon>
    </lineage>
</organism>
<evidence type="ECO:0000313" key="4">
    <source>
        <dbReference type="Proteomes" id="UP000831151"/>
    </source>
</evidence>
<gene>
    <name evidence="3" type="ORF">M1R53_03570</name>
</gene>
<name>A0A9E7DKV6_9FIRM</name>
<keyword evidence="1" id="KW-0732">Signal</keyword>
<reference evidence="3" key="1">
    <citation type="submission" date="2022-04" db="EMBL/GenBank/DDBJ databases">
        <title>Complete genome sequences of Ezakiella coagulans and Fenollaria massiliensis.</title>
        <authorList>
            <person name="France M.T."/>
            <person name="Clifford J."/>
            <person name="Narina S."/>
            <person name="Rutt L."/>
            <person name="Ravel J."/>
        </authorList>
    </citation>
    <scope>NUCLEOTIDE SEQUENCE</scope>
    <source>
        <strain evidence="3">C0061C2</strain>
    </source>
</reference>
<dbReference type="InterPro" id="IPR013693">
    <property type="entry name" value="SpoIID/LytB_N"/>
</dbReference>
<sequence length="435" mass="48664">MKNKILFILTIFLLMFSMRSAKAETGYEHITNVDVKLGISEQNMNELKLSSNDGFEIRDMFSNLSLFQSFEKNIVLKLNGQNYDIYDSLGNYLSSMATNKTMKILSPGANPIKINNKRYRGYLTFAYIDNQLSIINNLGLEEYLYGVVPREMPSTFSYEALKAQAVAARSYAVCSVTRNKDKSFDLYDTVSSQVYGGFDAERDNVRKAVDETRGQILLSDGKVVNATYSSSNGGYTADANDVWGTKFKYLISKEDKYSINEPNYNWNFEISANDLINGLKKQGINVKSINQIYVKENNISKRAKTIAIKDGNKEVLVDNNKFKNAIGANKFKSSMYTIEISGSATNNVKVEKKEDEDVTVIFEGDVAIFINNETSKNTDTKPSLNTDAKVKISGHGWGHGVGLSQWGANNMAKAGLKYDEILKFYYDGAEISNGN</sequence>
<keyword evidence="4" id="KW-1185">Reference proteome</keyword>
<protein>
    <submittedName>
        <fullName evidence="3">SpoIID/LytB domain-containing protein</fullName>
    </submittedName>
</protein>
<evidence type="ECO:0000259" key="2">
    <source>
        <dbReference type="Pfam" id="PF08486"/>
    </source>
</evidence>